<dbReference type="AlphaFoldDB" id="A0A8J5QEH8"/>
<accession>A0A8J5QEH8</accession>
<comment type="similarity">
    <text evidence="2 6">Belongs to the AIM24 family.</text>
</comment>
<keyword evidence="5 6" id="KW-0496">Mitochondrion</keyword>
<comment type="caution">
    <text evidence="8">The sequence shown here is derived from an EMBL/GenBank/DDBJ whole genome shotgun (WGS) entry which is preliminary data.</text>
</comment>
<dbReference type="OrthoDB" id="5295771at2759"/>
<proteinExistence type="inferred from homology"/>
<evidence type="ECO:0000256" key="3">
    <source>
        <dbReference type="ARBA" id="ARBA00013287"/>
    </source>
</evidence>
<dbReference type="RefSeq" id="XP_049260765.1">
    <property type="nucleotide sequence ID" value="XM_049410073.1"/>
</dbReference>
<dbReference type="InterPro" id="IPR002838">
    <property type="entry name" value="AIM24"/>
</dbReference>
<sequence>MITTLKPRVSSISSFLTQLTLRRTITISQSSTSSTESTKTTTESTNIQDVEELVGYRTLETAEFKALGNPQTILSINSPPSVPIYVRRGSLLSIYGLQEISSISSVRSTLEFPKWFKKLIYGGFVSSYQKLISTTPFSILVTSISRTSGSSGSGQKSFVCLSLDGTNDWAVLNRSAIQIYTGNSLNLDMHPLPRTISRKLSQKLNISGRTPTGLNSWKQLGYCLINGRGQVGLVGNGSVYNINLDDGEEILINKKNLLAITVNGSNDLQNCIVKYSFPVDEQVIEEVETPAPVKSTSSSTQWGKISNQLYHIQKYISNFFGTIANYTNWGKSKTYNILVGNQEFIKIIGPRNILLQSNTITGPSRQRLYNRSAKSTAPPPGEFLQPQPTAESQPVDKTSSDYLNYVTIKPGKGAVFKSTPDFSESVKQIESSSKK</sequence>
<organism evidence="8 9">
    <name type="scientific">[Candida] subhashii</name>
    <dbReference type="NCBI Taxonomy" id="561895"/>
    <lineage>
        <taxon>Eukaryota</taxon>
        <taxon>Fungi</taxon>
        <taxon>Dikarya</taxon>
        <taxon>Ascomycota</taxon>
        <taxon>Saccharomycotina</taxon>
        <taxon>Pichiomycetes</taxon>
        <taxon>Debaryomycetaceae</taxon>
        <taxon>Spathaspora</taxon>
    </lineage>
</organism>
<dbReference type="GeneID" id="73472751"/>
<gene>
    <name evidence="8" type="ORF">J8A68_005951</name>
</gene>
<evidence type="ECO:0000256" key="6">
    <source>
        <dbReference type="RuleBase" id="RU363045"/>
    </source>
</evidence>
<comment type="subcellular location">
    <subcellularLocation>
        <location evidence="1 6">Mitochondrion</location>
    </subcellularLocation>
</comment>
<keyword evidence="9" id="KW-1185">Reference proteome</keyword>
<dbReference type="GO" id="GO:0007007">
    <property type="term" value="P:inner mitochondrial membrane organization"/>
    <property type="evidence" value="ECO:0007669"/>
    <property type="project" value="TreeGrafter"/>
</dbReference>
<feature type="region of interest" description="Disordered" evidence="7">
    <location>
        <begin position="370"/>
        <end position="397"/>
    </location>
</feature>
<evidence type="ECO:0000256" key="1">
    <source>
        <dbReference type="ARBA" id="ARBA00004173"/>
    </source>
</evidence>
<evidence type="ECO:0000256" key="2">
    <source>
        <dbReference type="ARBA" id="ARBA00009322"/>
    </source>
</evidence>
<protein>
    <recommendedName>
        <fullName evidence="3 6">Altered inheritance of mitochondria protein 24, mitochondrial</fullName>
    </recommendedName>
</protein>
<evidence type="ECO:0000313" key="8">
    <source>
        <dbReference type="EMBL" id="KAG7660532.1"/>
    </source>
</evidence>
<evidence type="ECO:0000256" key="5">
    <source>
        <dbReference type="ARBA" id="ARBA00023128"/>
    </source>
</evidence>
<dbReference type="Pfam" id="PF01987">
    <property type="entry name" value="AIM24"/>
    <property type="match status" value="1"/>
</dbReference>
<reference evidence="8 9" key="1">
    <citation type="journal article" date="2021" name="DNA Res.">
        <title>Genome analysis of Candida subhashii reveals its hybrid nature and dual mitochondrial genome conformations.</title>
        <authorList>
            <person name="Mixao V."/>
            <person name="Hegedusova E."/>
            <person name="Saus E."/>
            <person name="Pryszcz L.P."/>
            <person name="Cillingova A."/>
            <person name="Nosek J."/>
            <person name="Gabaldon T."/>
        </authorList>
    </citation>
    <scope>NUCLEOTIDE SEQUENCE [LARGE SCALE GENOMIC DNA]</scope>
    <source>
        <strain evidence="8 9">CBS 10753</strain>
    </source>
</reference>
<keyword evidence="4" id="KW-0809">Transit peptide</keyword>
<dbReference type="PANTHER" id="PTHR36959">
    <property type="entry name" value="ALTERED INHERITANCE OF MITOCHONDRIA PROTEIN 24, MITOCHONDRIAL"/>
    <property type="match status" value="1"/>
</dbReference>
<feature type="compositionally biased region" description="Polar residues" evidence="7">
    <location>
        <begin position="386"/>
        <end position="397"/>
    </location>
</feature>
<dbReference type="GO" id="GO:0005743">
    <property type="term" value="C:mitochondrial inner membrane"/>
    <property type="evidence" value="ECO:0007669"/>
    <property type="project" value="TreeGrafter"/>
</dbReference>
<dbReference type="PANTHER" id="PTHR36959:SF2">
    <property type="entry name" value="ALTERED INHERITANCE OF MITOCHONDRIA PROTEIN 24, MITOCHONDRIAL"/>
    <property type="match status" value="1"/>
</dbReference>
<dbReference type="EMBL" id="JAGSYN010000277">
    <property type="protein sequence ID" value="KAG7660532.1"/>
    <property type="molecule type" value="Genomic_DNA"/>
</dbReference>
<name>A0A8J5QEH8_9ASCO</name>
<evidence type="ECO:0000256" key="7">
    <source>
        <dbReference type="SAM" id="MobiDB-lite"/>
    </source>
</evidence>
<evidence type="ECO:0000256" key="4">
    <source>
        <dbReference type="ARBA" id="ARBA00022946"/>
    </source>
</evidence>
<evidence type="ECO:0000313" key="9">
    <source>
        <dbReference type="Proteomes" id="UP000694255"/>
    </source>
</evidence>
<dbReference type="Proteomes" id="UP000694255">
    <property type="component" value="Unassembled WGS sequence"/>
</dbReference>